<sequence>MATRPRESISDLSISGSGAAVLAALAFLLGYGLRGGDTVPAPRPAAANPENDFTVALVWGALITLGWVFRDRLREAMLAPQRSRLLLVALAFVPVAIADALSTQILAAPIDPGCALPPVSPFAGFLPRVAILGTTMLLVLLAWEQHLATKPRPALHFDVPAPLPTPAAPGDWLDFPEAPLLRVRADDVVLIRSAGNYSEIVAHGRAHLVRATLSELADRLAPMGFVRVHRQTVINARGVRQVCRDGAGRALIHLACGAAIPVGRRYLTAIDTLTR</sequence>
<dbReference type="InterPro" id="IPR046947">
    <property type="entry name" value="LytR-like"/>
</dbReference>
<keyword evidence="1" id="KW-0812">Transmembrane</keyword>
<keyword evidence="1" id="KW-0472">Membrane</keyword>
<dbReference type="OrthoDB" id="9781059at2"/>
<proteinExistence type="predicted"/>
<feature type="transmembrane region" description="Helical" evidence="1">
    <location>
        <begin position="85"/>
        <end position="110"/>
    </location>
</feature>
<dbReference type="GO" id="GO:0000156">
    <property type="term" value="F:phosphorelay response regulator activity"/>
    <property type="evidence" value="ECO:0007669"/>
    <property type="project" value="InterPro"/>
</dbReference>
<dbReference type="SMART" id="SM00850">
    <property type="entry name" value="LytTR"/>
    <property type="match status" value="1"/>
</dbReference>
<dbReference type="RefSeq" id="WP_135983619.1">
    <property type="nucleotide sequence ID" value="NZ_JAASQM010000002.1"/>
</dbReference>
<comment type="caution">
    <text evidence="3">The sequence shown here is derived from an EMBL/GenBank/DDBJ whole genome shotgun (WGS) entry which is preliminary data.</text>
</comment>
<dbReference type="PANTHER" id="PTHR37299">
    <property type="entry name" value="TRANSCRIPTIONAL REGULATOR-RELATED"/>
    <property type="match status" value="1"/>
</dbReference>
<dbReference type="Pfam" id="PF04397">
    <property type="entry name" value="LytTR"/>
    <property type="match status" value="1"/>
</dbReference>
<keyword evidence="1" id="KW-1133">Transmembrane helix</keyword>
<gene>
    <name evidence="3" type="ORF">E5A74_07510</name>
</gene>
<accession>A0A4S1WPX0</accession>
<evidence type="ECO:0000313" key="4">
    <source>
        <dbReference type="Proteomes" id="UP000309848"/>
    </source>
</evidence>
<dbReference type="GO" id="GO:0003677">
    <property type="term" value="F:DNA binding"/>
    <property type="evidence" value="ECO:0007669"/>
    <property type="project" value="InterPro"/>
</dbReference>
<dbReference type="Gene3D" id="2.40.50.1020">
    <property type="entry name" value="LytTr DNA-binding domain"/>
    <property type="match status" value="1"/>
</dbReference>
<organism evidence="3 4">
    <name type="scientific">Sphingomonas naasensis</name>
    <dbReference type="NCBI Taxonomy" id="1344951"/>
    <lineage>
        <taxon>Bacteria</taxon>
        <taxon>Pseudomonadati</taxon>
        <taxon>Pseudomonadota</taxon>
        <taxon>Alphaproteobacteria</taxon>
        <taxon>Sphingomonadales</taxon>
        <taxon>Sphingomonadaceae</taxon>
        <taxon>Sphingomonas</taxon>
    </lineage>
</organism>
<dbReference type="EMBL" id="SRXU01000002">
    <property type="protein sequence ID" value="TGX44605.1"/>
    <property type="molecule type" value="Genomic_DNA"/>
</dbReference>
<keyword evidence="4" id="KW-1185">Reference proteome</keyword>
<evidence type="ECO:0000259" key="2">
    <source>
        <dbReference type="PROSITE" id="PS50930"/>
    </source>
</evidence>
<feature type="domain" description="HTH LytTR-type" evidence="2">
    <location>
        <begin position="183"/>
        <end position="275"/>
    </location>
</feature>
<dbReference type="Proteomes" id="UP000309848">
    <property type="component" value="Unassembled WGS sequence"/>
</dbReference>
<feature type="transmembrane region" description="Helical" evidence="1">
    <location>
        <begin position="122"/>
        <end position="143"/>
    </location>
</feature>
<evidence type="ECO:0000313" key="3">
    <source>
        <dbReference type="EMBL" id="TGX44605.1"/>
    </source>
</evidence>
<reference evidence="3 4" key="1">
    <citation type="submission" date="2019-04" db="EMBL/GenBank/DDBJ databases">
        <title>Sphingomonas psychrotolerans sp. nov., isolated from soil in the Tianshan Mountains, Xinjiang, China.</title>
        <authorList>
            <person name="Luo Y."/>
            <person name="Sheng H."/>
        </authorList>
    </citation>
    <scope>NUCLEOTIDE SEQUENCE [LARGE SCALE GENOMIC DNA]</scope>
    <source>
        <strain evidence="3 4">KIS18-15</strain>
    </source>
</reference>
<feature type="transmembrane region" description="Helical" evidence="1">
    <location>
        <begin position="53"/>
        <end position="73"/>
    </location>
</feature>
<feature type="transmembrane region" description="Helical" evidence="1">
    <location>
        <begin position="12"/>
        <end position="33"/>
    </location>
</feature>
<dbReference type="PROSITE" id="PS50930">
    <property type="entry name" value="HTH_LYTTR"/>
    <property type="match status" value="1"/>
</dbReference>
<protein>
    <submittedName>
        <fullName evidence="3">LytTR family transcriptional regulator</fullName>
    </submittedName>
</protein>
<name>A0A4S1WPX0_9SPHN</name>
<dbReference type="InterPro" id="IPR007492">
    <property type="entry name" value="LytTR_DNA-bd_dom"/>
</dbReference>
<evidence type="ECO:0000256" key="1">
    <source>
        <dbReference type="SAM" id="Phobius"/>
    </source>
</evidence>
<dbReference type="PANTHER" id="PTHR37299:SF1">
    <property type="entry name" value="STAGE 0 SPORULATION PROTEIN A HOMOLOG"/>
    <property type="match status" value="1"/>
</dbReference>
<dbReference type="AlphaFoldDB" id="A0A4S1WPX0"/>